<evidence type="ECO:0000259" key="8">
    <source>
        <dbReference type="Pfam" id="PF09294"/>
    </source>
</evidence>
<evidence type="ECO:0000256" key="4">
    <source>
        <dbReference type="ARBA" id="ARBA00023170"/>
    </source>
</evidence>
<evidence type="ECO:0000256" key="3">
    <source>
        <dbReference type="ARBA" id="ARBA00023157"/>
    </source>
</evidence>
<dbReference type="GO" id="GO:0004896">
    <property type="term" value="F:cytokine receptor activity"/>
    <property type="evidence" value="ECO:0007669"/>
    <property type="project" value="TreeGrafter"/>
</dbReference>
<feature type="domain" description="Interferon/interleukin receptor" evidence="8">
    <location>
        <begin position="144"/>
        <end position="248"/>
    </location>
</feature>
<dbReference type="Proteomes" id="UP001221898">
    <property type="component" value="Unassembled WGS sequence"/>
</dbReference>
<dbReference type="InterPro" id="IPR013783">
    <property type="entry name" value="Ig-like_fold"/>
</dbReference>
<keyword evidence="6" id="KW-0472">Membrane</keyword>
<dbReference type="InterPro" id="IPR015373">
    <property type="entry name" value="Interferon/interleukin_rcp_dom"/>
</dbReference>
<sequence>MDGHGNGKYTHGTSMSKQTLLNALCLLTLKATVVACGLTVVPPQDIWFNSYNLRNVLEWRPQNGTGNRTRYTVQYAIYGEEEMNKGKVVWRTKRQCRDVVRTFCDLSNETSDLEDRYFARVRAVSTEGPSKWATTDRFDPKWQTTFGPPTVKVTVKERKLVIRLKGPMRWKVGNSTKEYSLAKYYRQMMYNVSIYNNKTKQTVSFTLPNNSMEYGLLNYSTQFCVSAKVLFLSFAFKTEASRSQCATTGKDPFMDQILLVTLGCILPSAITLFFLLLAGCFVYHYIFGNKQRSPSNLWVQHLPDTHQGFCSDIRLTVNFINMSMPKADFEDDERECRDRPGPACPPRHPEEGKPLIPRLADYAAQSSKPQFVAVSYDSDADSSACAGPTEGSDYGVVVKAQRPEAEGEGEAEGCGSGGCAPPVVGGVSPEDCAGWTAYKQQLQAAQTSACPQGEEEEEEEEGG</sequence>
<keyword evidence="4" id="KW-0675">Receptor</keyword>
<dbReference type="PANTHER" id="PTHR20859">
    <property type="entry name" value="INTERFERON/INTERLEUKIN RECEPTOR"/>
    <property type="match status" value="1"/>
</dbReference>
<comment type="caution">
    <text evidence="9">The sequence shown here is derived from an EMBL/GenBank/DDBJ whole genome shotgun (WGS) entry which is preliminary data.</text>
</comment>
<feature type="transmembrane region" description="Helical" evidence="6">
    <location>
        <begin position="257"/>
        <end position="286"/>
    </location>
</feature>
<dbReference type="FunFam" id="2.60.40.10:FF:000348">
    <property type="entry name" value="Interleukin 20 receptor subunit alpha"/>
    <property type="match status" value="1"/>
</dbReference>
<feature type="transmembrane region" description="Helical" evidence="6">
    <location>
        <begin position="20"/>
        <end position="41"/>
    </location>
</feature>
<feature type="domain" description="Fibronectin type-III" evidence="7">
    <location>
        <begin position="24"/>
        <end position="132"/>
    </location>
</feature>
<dbReference type="InterPro" id="IPR036116">
    <property type="entry name" value="FN3_sf"/>
</dbReference>
<evidence type="ECO:0000256" key="5">
    <source>
        <dbReference type="SAM" id="MobiDB-lite"/>
    </source>
</evidence>
<dbReference type="InterPro" id="IPR003961">
    <property type="entry name" value="FN3_dom"/>
</dbReference>
<keyword evidence="6" id="KW-0812">Transmembrane</keyword>
<dbReference type="CDD" id="cd00063">
    <property type="entry name" value="FN3"/>
    <property type="match status" value="1"/>
</dbReference>
<evidence type="ECO:0000256" key="6">
    <source>
        <dbReference type="SAM" id="Phobius"/>
    </source>
</evidence>
<keyword evidence="2" id="KW-0732">Signal</keyword>
<evidence type="ECO:0000259" key="7">
    <source>
        <dbReference type="Pfam" id="PF01108"/>
    </source>
</evidence>
<reference evidence="9" key="1">
    <citation type="journal article" date="2023" name="Science">
        <title>Genome structures resolve the early diversification of teleost fishes.</title>
        <authorList>
            <person name="Parey E."/>
            <person name="Louis A."/>
            <person name="Montfort J."/>
            <person name="Bouchez O."/>
            <person name="Roques C."/>
            <person name="Iampietro C."/>
            <person name="Lluch J."/>
            <person name="Castinel A."/>
            <person name="Donnadieu C."/>
            <person name="Desvignes T."/>
            <person name="Floi Bucao C."/>
            <person name="Jouanno E."/>
            <person name="Wen M."/>
            <person name="Mejri S."/>
            <person name="Dirks R."/>
            <person name="Jansen H."/>
            <person name="Henkel C."/>
            <person name="Chen W.J."/>
            <person name="Zahm M."/>
            <person name="Cabau C."/>
            <person name="Klopp C."/>
            <person name="Thompson A.W."/>
            <person name="Robinson-Rechavi M."/>
            <person name="Braasch I."/>
            <person name="Lecointre G."/>
            <person name="Bobe J."/>
            <person name="Postlethwait J.H."/>
            <person name="Berthelot C."/>
            <person name="Roest Crollius H."/>
            <person name="Guiguen Y."/>
        </authorList>
    </citation>
    <scope>NUCLEOTIDE SEQUENCE</scope>
    <source>
        <strain evidence="9">NC1722</strain>
    </source>
</reference>
<dbReference type="EMBL" id="JAINUG010000108">
    <property type="protein sequence ID" value="KAJ8396268.1"/>
    <property type="molecule type" value="Genomic_DNA"/>
</dbReference>
<keyword evidence="3" id="KW-1015">Disulfide bond</keyword>
<dbReference type="GO" id="GO:0005886">
    <property type="term" value="C:plasma membrane"/>
    <property type="evidence" value="ECO:0007669"/>
    <property type="project" value="TreeGrafter"/>
</dbReference>
<dbReference type="Pfam" id="PF09294">
    <property type="entry name" value="Interfer-bind"/>
    <property type="match status" value="1"/>
</dbReference>
<gene>
    <name evidence="9" type="ORF">AAFF_G00021350</name>
</gene>
<feature type="transmembrane region" description="Helical" evidence="6">
    <location>
        <begin position="216"/>
        <end position="236"/>
    </location>
</feature>
<organism evidence="9 10">
    <name type="scientific">Aldrovandia affinis</name>
    <dbReference type="NCBI Taxonomy" id="143900"/>
    <lineage>
        <taxon>Eukaryota</taxon>
        <taxon>Metazoa</taxon>
        <taxon>Chordata</taxon>
        <taxon>Craniata</taxon>
        <taxon>Vertebrata</taxon>
        <taxon>Euteleostomi</taxon>
        <taxon>Actinopterygii</taxon>
        <taxon>Neopterygii</taxon>
        <taxon>Teleostei</taxon>
        <taxon>Notacanthiformes</taxon>
        <taxon>Halosauridae</taxon>
        <taxon>Aldrovandia</taxon>
    </lineage>
</organism>
<keyword evidence="6" id="KW-1133">Transmembrane helix</keyword>
<accession>A0AAD7WGT7</accession>
<dbReference type="Gene3D" id="2.60.40.10">
    <property type="entry name" value="Immunoglobulins"/>
    <property type="match status" value="2"/>
</dbReference>
<evidence type="ECO:0000313" key="9">
    <source>
        <dbReference type="EMBL" id="KAJ8396268.1"/>
    </source>
</evidence>
<proteinExistence type="inferred from homology"/>
<dbReference type="PANTHER" id="PTHR20859:SF86">
    <property type="entry name" value="INTERLEUKIN-20 RECEPTOR SUBUNIT ALPHA"/>
    <property type="match status" value="1"/>
</dbReference>
<dbReference type="AlphaFoldDB" id="A0AAD7WGT7"/>
<feature type="region of interest" description="Disordered" evidence="5">
    <location>
        <begin position="330"/>
        <end position="351"/>
    </location>
</feature>
<evidence type="ECO:0000313" key="10">
    <source>
        <dbReference type="Proteomes" id="UP001221898"/>
    </source>
</evidence>
<evidence type="ECO:0000256" key="1">
    <source>
        <dbReference type="ARBA" id="ARBA00005399"/>
    </source>
</evidence>
<dbReference type="InterPro" id="IPR050650">
    <property type="entry name" value="Type-II_Cytokine-TF_Rcpt"/>
</dbReference>
<feature type="region of interest" description="Disordered" evidence="5">
    <location>
        <begin position="400"/>
        <end position="420"/>
    </location>
</feature>
<name>A0AAD7WGT7_9TELE</name>
<dbReference type="SUPFAM" id="SSF49265">
    <property type="entry name" value="Fibronectin type III"/>
    <property type="match status" value="2"/>
</dbReference>
<keyword evidence="10" id="KW-1185">Reference proteome</keyword>
<dbReference type="Pfam" id="PF01108">
    <property type="entry name" value="Tissue_fac"/>
    <property type="match status" value="1"/>
</dbReference>
<comment type="similarity">
    <text evidence="1">Belongs to the type II cytokine receptor family.</text>
</comment>
<evidence type="ECO:0000256" key="2">
    <source>
        <dbReference type="ARBA" id="ARBA00022729"/>
    </source>
</evidence>
<protein>
    <submittedName>
        <fullName evidence="9">Uncharacterized protein</fullName>
    </submittedName>
</protein>